<evidence type="ECO:0000313" key="3">
    <source>
        <dbReference type="Proteomes" id="UP000586042"/>
    </source>
</evidence>
<evidence type="ECO:0000313" key="2">
    <source>
        <dbReference type="EMBL" id="NUW38402.1"/>
    </source>
</evidence>
<accession>A0A7Y6M8C6</accession>
<dbReference type="Proteomes" id="UP000586042">
    <property type="component" value="Unassembled WGS sequence"/>
</dbReference>
<proteinExistence type="predicted"/>
<evidence type="ECO:0000256" key="1">
    <source>
        <dbReference type="SAM" id="SignalP"/>
    </source>
</evidence>
<keyword evidence="3" id="KW-1185">Reference proteome</keyword>
<keyword evidence="1" id="KW-0732">Signal</keyword>
<feature type="signal peptide" evidence="1">
    <location>
        <begin position="1"/>
        <end position="26"/>
    </location>
</feature>
<dbReference type="EMBL" id="JABWGN010000033">
    <property type="protein sequence ID" value="NUW38402.1"/>
    <property type="molecule type" value="Genomic_DNA"/>
</dbReference>
<name>A0A7Y6M8C6_9ACTN</name>
<organism evidence="2 3">
    <name type="scientific">Nonomuraea montanisoli</name>
    <dbReference type="NCBI Taxonomy" id="2741721"/>
    <lineage>
        <taxon>Bacteria</taxon>
        <taxon>Bacillati</taxon>
        <taxon>Actinomycetota</taxon>
        <taxon>Actinomycetes</taxon>
        <taxon>Streptosporangiales</taxon>
        <taxon>Streptosporangiaceae</taxon>
        <taxon>Nonomuraea</taxon>
    </lineage>
</organism>
<sequence>MRLAVPATALAMAATLGAGTSASADAARAKAPHIKSVHRTLAQCEAAGRRYSGDGEYWDCEWDSPFWALWVIK</sequence>
<dbReference type="AlphaFoldDB" id="A0A7Y6M8C6"/>
<reference evidence="2 3" key="1">
    <citation type="submission" date="2020-06" db="EMBL/GenBank/DDBJ databases">
        <title>Nonomuraea sp. SMC257, a novel actinomycete isolated from soil.</title>
        <authorList>
            <person name="Chanama M."/>
        </authorList>
    </citation>
    <scope>NUCLEOTIDE SEQUENCE [LARGE SCALE GENOMIC DNA]</scope>
    <source>
        <strain evidence="2 3">SMC257</strain>
    </source>
</reference>
<comment type="caution">
    <text evidence="2">The sequence shown here is derived from an EMBL/GenBank/DDBJ whole genome shotgun (WGS) entry which is preliminary data.</text>
</comment>
<gene>
    <name evidence="2" type="ORF">HTZ77_44460</name>
</gene>
<feature type="chain" id="PRO_5039232700" evidence="1">
    <location>
        <begin position="27"/>
        <end position="73"/>
    </location>
</feature>
<protein>
    <submittedName>
        <fullName evidence="2">Uncharacterized protein</fullName>
    </submittedName>
</protein>